<feature type="compositionally biased region" description="Low complexity" evidence="1">
    <location>
        <begin position="86"/>
        <end position="95"/>
    </location>
</feature>
<dbReference type="AlphaFoldDB" id="A0A0W7X4K1"/>
<feature type="region of interest" description="Disordered" evidence="1">
    <location>
        <begin position="1"/>
        <end position="27"/>
    </location>
</feature>
<dbReference type="Proteomes" id="UP000054804">
    <property type="component" value="Unassembled WGS sequence"/>
</dbReference>
<comment type="caution">
    <text evidence="3">The sequence shown here is derived from an EMBL/GenBank/DDBJ whole genome shotgun (WGS) entry which is preliminary data.</text>
</comment>
<evidence type="ECO:0000256" key="1">
    <source>
        <dbReference type="SAM" id="MobiDB-lite"/>
    </source>
</evidence>
<name>A0A0W7X4K1_9ACTN</name>
<dbReference type="RefSeq" id="WP_058848132.1">
    <property type="nucleotide sequence ID" value="NZ_LOCL01000033.1"/>
</dbReference>
<gene>
    <name evidence="3" type="ORF">AT728_09815</name>
</gene>
<feature type="compositionally biased region" description="Gly residues" evidence="1">
    <location>
        <begin position="1"/>
        <end position="14"/>
    </location>
</feature>
<dbReference type="EMBL" id="LOCL01000033">
    <property type="protein sequence ID" value="KUF17691.1"/>
    <property type="molecule type" value="Genomic_DNA"/>
</dbReference>
<evidence type="ECO:0000256" key="2">
    <source>
        <dbReference type="SAM" id="Phobius"/>
    </source>
</evidence>
<feature type="transmembrane region" description="Helical" evidence="2">
    <location>
        <begin position="36"/>
        <end position="60"/>
    </location>
</feature>
<dbReference type="STRING" id="1765722.AT728_09815"/>
<reference evidence="3 4" key="1">
    <citation type="submission" date="2015-12" db="EMBL/GenBank/DDBJ databases">
        <title>Draft genome sequence of Streptomyces silvensis ATCC 53525, a producer of novel hormone antagonists.</title>
        <authorList>
            <person name="Johnston C.W."/>
            <person name="Li Y."/>
            <person name="Magarvey N.A."/>
        </authorList>
    </citation>
    <scope>NUCLEOTIDE SEQUENCE [LARGE SCALE GENOMIC DNA]</scope>
    <source>
        <strain evidence="3 4">ATCC 53525</strain>
    </source>
</reference>
<dbReference type="OrthoDB" id="3874183at2"/>
<keyword evidence="2" id="KW-0472">Membrane</keyword>
<protein>
    <submittedName>
        <fullName evidence="3">Uncharacterized protein</fullName>
    </submittedName>
</protein>
<feature type="region of interest" description="Disordered" evidence="1">
    <location>
        <begin position="63"/>
        <end position="125"/>
    </location>
</feature>
<evidence type="ECO:0000313" key="3">
    <source>
        <dbReference type="EMBL" id="KUF17691.1"/>
    </source>
</evidence>
<sequence length="282" mass="29602">MSFGQGGPPWGPGGTQTPDWAALAEASEARARRRKWLLIGGGALATVGVAAAVAIAVVTANSDDATASNKPASELPTTADIPGASTAPEPSFEATTPPPPPDPKDYISSAEKDKAPLGPESFFPGTRLTSGERVYKKGDTDSTKKCAAVTQPKLAAVLTRNKCTEMLRATYARKGIAVTVGVAVFDTEAQAARAKKQADNGLVKSLSGKGVDPFCRTTICRGTYNAYGRYAYFTTTGFLNGTDVTKKHKNAYEVGDDLARFTFHQINRRGEAQASAAANNPE</sequence>
<feature type="compositionally biased region" description="Low complexity" evidence="1">
    <location>
        <begin position="15"/>
        <end position="26"/>
    </location>
</feature>
<feature type="compositionally biased region" description="Basic and acidic residues" evidence="1">
    <location>
        <begin position="102"/>
        <end position="115"/>
    </location>
</feature>
<accession>A0A0W7X4K1</accession>
<keyword evidence="2" id="KW-0812">Transmembrane</keyword>
<organism evidence="3 4">
    <name type="scientific">Streptomyces silvensis</name>
    <dbReference type="NCBI Taxonomy" id="1765722"/>
    <lineage>
        <taxon>Bacteria</taxon>
        <taxon>Bacillati</taxon>
        <taxon>Actinomycetota</taxon>
        <taxon>Actinomycetes</taxon>
        <taxon>Kitasatosporales</taxon>
        <taxon>Streptomycetaceae</taxon>
        <taxon>Streptomyces</taxon>
    </lineage>
</organism>
<keyword evidence="4" id="KW-1185">Reference proteome</keyword>
<proteinExistence type="predicted"/>
<evidence type="ECO:0000313" key="4">
    <source>
        <dbReference type="Proteomes" id="UP000054804"/>
    </source>
</evidence>
<keyword evidence="2" id="KW-1133">Transmembrane helix</keyword>